<dbReference type="RefSeq" id="WP_016186011.1">
    <property type="nucleotide sequence ID" value="NZ_ASWO01000003.1"/>
</dbReference>
<feature type="active site" description="Proton acceptor" evidence="3">
    <location>
        <position position="103"/>
    </location>
</feature>
<comment type="function">
    <text evidence="3">Catalyzes the reversible conversion of ribose-5-phosphate to ribulose 5-phosphate.</text>
</comment>
<comment type="similarity">
    <text evidence="3">Belongs to the ribose 5-phosphate isomerase family.</text>
</comment>
<dbReference type="InterPro" id="IPR004788">
    <property type="entry name" value="Ribose5P_isomerase_type_A"/>
</dbReference>
<dbReference type="GO" id="GO:0009052">
    <property type="term" value="P:pentose-phosphate shunt, non-oxidative branch"/>
    <property type="evidence" value="ECO:0007669"/>
    <property type="project" value="UniProtKB-UniRule"/>
</dbReference>
<feature type="binding site" evidence="3">
    <location>
        <begin position="81"/>
        <end position="84"/>
    </location>
    <ligand>
        <name>substrate</name>
    </ligand>
</feature>
<dbReference type="Gene3D" id="3.30.70.260">
    <property type="match status" value="1"/>
</dbReference>
<sequence>MNLKQLVGIEAASYITDGMIVGLGTGSTAYYFIEELGRRVRDEHLQITGVPTSFASKQQAIDCQIPVATIDEVPYVDVVVDGADEVSAEFHGIKGGGAALLFEKIVASNSKQVIWIVDESKLVEHLGNFPLPIEVIPYGEEQLFSYFESQEYHPTFRLDQDGEKLVTDCKHHIIDLHLEEIRAPHALADELDHLVGVVEHGLFLDMAHTIIVGAADGVKTIHVPSKTDTL</sequence>
<dbReference type="PANTHER" id="PTHR11934">
    <property type="entry name" value="RIBOSE-5-PHOSPHATE ISOMERASE"/>
    <property type="match status" value="1"/>
</dbReference>
<dbReference type="UniPathway" id="UPA00115">
    <property type="reaction ID" value="UER00412"/>
</dbReference>
<keyword evidence="5" id="KW-1185">Reference proteome</keyword>
<dbReference type="InterPro" id="IPR020672">
    <property type="entry name" value="Ribose5P_isomerase_typA_subgr"/>
</dbReference>
<evidence type="ECO:0000256" key="3">
    <source>
        <dbReference type="HAMAP-Rule" id="MF_00170"/>
    </source>
</evidence>
<dbReference type="HAMAP" id="MF_00170">
    <property type="entry name" value="Rib_5P_isom_A"/>
    <property type="match status" value="1"/>
</dbReference>
<name>S0KZG0_9ENTE</name>
<protein>
    <recommendedName>
        <fullName evidence="3">Ribose-5-phosphate isomerase A</fullName>
        <ecNumber evidence="3">5.3.1.6</ecNumber>
    </recommendedName>
    <alternativeName>
        <fullName evidence="3">Phosphoriboisomerase A</fullName>
        <shortName evidence="3">PRI</shortName>
    </alternativeName>
</protein>
<dbReference type="FunFam" id="3.40.50.1360:FF:000001">
    <property type="entry name" value="Ribose-5-phosphate isomerase A"/>
    <property type="match status" value="1"/>
</dbReference>
<evidence type="ECO:0000313" key="5">
    <source>
        <dbReference type="Proteomes" id="UP000015961"/>
    </source>
</evidence>
<gene>
    <name evidence="3" type="primary">rpiA</name>
    <name evidence="4" type="ORF">I573_01017</name>
</gene>
<evidence type="ECO:0000256" key="2">
    <source>
        <dbReference type="ARBA" id="ARBA00023235"/>
    </source>
</evidence>
<dbReference type="CDD" id="cd01398">
    <property type="entry name" value="RPI_A"/>
    <property type="match status" value="1"/>
</dbReference>
<evidence type="ECO:0000313" key="4">
    <source>
        <dbReference type="EMBL" id="EOT86262.1"/>
    </source>
</evidence>
<dbReference type="GO" id="GO:0004751">
    <property type="term" value="F:ribose-5-phosphate isomerase activity"/>
    <property type="evidence" value="ECO:0007669"/>
    <property type="project" value="UniProtKB-UniRule"/>
</dbReference>
<feature type="binding site" evidence="3">
    <location>
        <begin position="94"/>
        <end position="97"/>
    </location>
    <ligand>
        <name>substrate</name>
    </ligand>
</feature>
<feature type="binding site" evidence="3">
    <location>
        <begin position="25"/>
        <end position="28"/>
    </location>
    <ligand>
        <name>substrate</name>
    </ligand>
</feature>
<dbReference type="EC" id="5.3.1.6" evidence="3"/>
<dbReference type="eggNOG" id="COG0120">
    <property type="taxonomic scope" value="Bacteria"/>
</dbReference>
<dbReference type="STRING" id="1140003.OMY_01572"/>
<dbReference type="SUPFAM" id="SSF100950">
    <property type="entry name" value="NagB/RpiA/CoA transferase-like"/>
    <property type="match status" value="1"/>
</dbReference>
<dbReference type="GO" id="GO:0005829">
    <property type="term" value="C:cytosol"/>
    <property type="evidence" value="ECO:0007669"/>
    <property type="project" value="TreeGrafter"/>
</dbReference>
<organism evidence="4 5">
    <name type="scientific">Enterococcus sulfureus ATCC 49903</name>
    <dbReference type="NCBI Taxonomy" id="1140003"/>
    <lineage>
        <taxon>Bacteria</taxon>
        <taxon>Bacillati</taxon>
        <taxon>Bacillota</taxon>
        <taxon>Bacilli</taxon>
        <taxon>Lactobacillales</taxon>
        <taxon>Enterococcaceae</taxon>
        <taxon>Enterococcus</taxon>
    </lineage>
</organism>
<evidence type="ECO:0000256" key="1">
    <source>
        <dbReference type="ARBA" id="ARBA00001713"/>
    </source>
</evidence>
<dbReference type="OrthoDB" id="5870696at2"/>
<feature type="binding site" evidence="3">
    <location>
        <position position="121"/>
    </location>
    <ligand>
        <name>substrate</name>
    </ligand>
</feature>
<proteinExistence type="inferred from homology"/>
<dbReference type="Pfam" id="PF06026">
    <property type="entry name" value="Rib_5-P_isom_A"/>
    <property type="match status" value="1"/>
</dbReference>
<comment type="catalytic activity">
    <reaction evidence="1 3">
        <text>aldehydo-D-ribose 5-phosphate = D-ribulose 5-phosphate</text>
        <dbReference type="Rhea" id="RHEA:14657"/>
        <dbReference type="ChEBI" id="CHEBI:58121"/>
        <dbReference type="ChEBI" id="CHEBI:58273"/>
        <dbReference type="EC" id="5.3.1.6"/>
    </reaction>
</comment>
<comment type="caution">
    <text evidence="4">The sequence shown here is derived from an EMBL/GenBank/DDBJ whole genome shotgun (WGS) entry which is preliminary data.</text>
</comment>
<dbReference type="NCBIfam" id="NF001924">
    <property type="entry name" value="PRK00702.1"/>
    <property type="match status" value="1"/>
</dbReference>
<dbReference type="GO" id="GO:0006014">
    <property type="term" value="P:D-ribose metabolic process"/>
    <property type="evidence" value="ECO:0007669"/>
    <property type="project" value="TreeGrafter"/>
</dbReference>
<dbReference type="NCBIfam" id="TIGR00021">
    <property type="entry name" value="rpiA"/>
    <property type="match status" value="1"/>
</dbReference>
<reference evidence="4 5" key="1">
    <citation type="submission" date="2013-03" db="EMBL/GenBank/DDBJ databases">
        <title>The Genome Sequence of Enterococcus sulfureus ATCC_49903 (PacBio/Illumina hybrid assembly).</title>
        <authorList>
            <consortium name="The Broad Institute Genomics Platform"/>
            <consortium name="The Broad Institute Genome Sequencing Center for Infectious Disease"/>
            <person name="Earl A."/>
            <person name="Russ C."/>
            <person name="Gilmore M."/>
            <person name="Surin D."/>
            <person name="Walker B."/>
            <person name="Young S."/>
            <person name="Zeng Q."/>
            <person name="Gargeya S."/>
            <person name="Fitzgerald M."/>
            <person name="Haas B."/>
            <person name="Abouelleil A."/>
            <person name="Allen A.W."/>
            <person name="Alvarado L."/>
            <person name="Arachchi H.M."/>
            <person name="Berlin A.M."/>
            <person name="Chapman S.B."/>
            <person name="Gainer-Dewar J."/>
            <person name="Goldberg J."/>
            <person name="Griggs A."/>
            <person name="Gujja S."/>
            <person name="Hansen M."/>
            <person name="Howarth C."/>
            <person name="Imamovic A."/>
            <person name="Ireland A."/>
            <person name="Larimer J."/>
            <person name="McCowan C."/>
            <person name="Murphy C."/>
            <person name="Pearson M."/>
            <person name="Poon T.W."/>
            <person name="Priest M."/>
            <person name="Roberts A."/>
            <person name="Saif S."/>
            <person name="Shea T."/>
            <person name="Sisk P."/>
            <person name="Sykes S."/>
            <person name="Wortman J."/>
            <person name="Nusbaum C."/>
            <person name="Birren B."/>
        </authorList>
    </citation>
    <scope>NUCLEOTIDE SEQUENCE [LARGE SCALE GENOMIC DNA]</scope>
    <source>
        <strain evidence="4 5">ATCC 49903</strain>
    </source>
</reference>
<comment type="subunit">
    <text evidence="3">Homodimer.</text>
</comment>
<dbReference type="Proteomes" id="UP000015961">
    <property type="component" value="Unassembled WGS sequence"/>
</dbReference>
<comment type="pathway">
    <text evidence="3">Carbohydrate degradation; pentose phosphate pathway; D-ribose 5-phosphate from D-ribulose 5-phosphate (non-oxidative stage): step 1/1.</text>
</comment>
<dbReference type="EMBL" id="ASWO01000003">
    <property type="protein sequence ID" value="EOT86262.1"/>
    <property type="molecule type" value="Genomic_DNA"/>
</dbReference>
<dbReference type="InterPro" id="IPR037171">
    <property type="entry name" value="NagB/RpiA_transferase-like"/>
</dbReference>
<dbReference type="PATRIC" id="fig|1140003.3.peg.1519"/>
<dbReference type="Gene3D" id="3.40.50.1360">
    <property type="match status" value="1"/>
</dbReference>
<dbReference type="SUPFAM" id="SSF75445">
    <property type="entry name" value="D-ribose-5-phosphate isomerase (RpiA), lid domain"/>
    <property type="match status" value="1"/>
</dbReference>
<keyword evidence="2 3" id="KW-0413">Isomerase</keyword>
<dbReference type="AlphaFoldDB" id="S0KZG0"/>
<dbReference type="PANTHER" id="PTHR11934:SF0">
    <property type="entry name" value="RIBOSE-5-PHOSPHATE ISOMERASE"/>
    <property type="match status" value="1"/>
</dbReference>
<accession>S0KZG0</accession>